<gene>
    <name evidence="14" type="ORF">TCLT_LOCUS4462</name>
</gene>
<dbReference type="FunFam" id="3.40.970.10:FF:000001">
    <property type="entry name" value="Ribonuclease H1"/>
    <property type="match status" value="1"/>
</dbReference>
<dbReference type="EMBL" id="UYYF01004289">
    <property type="protein sequence ID" value="VDN01577.1"/>
    <property type="molecule type" value="Genomic_DNA"/>
</dbReference>
<comment type="function">
    <text evidence="3">Endonuclease that specifically degrades the RNA of RNA-DNA hybrids.</text>
</comment>
<dbReference type="InterPro" id="IPR012337">
    <property type="entry name" value="RNaseH-like_sf"/>
</dbReference>
<dbReference type="PROSITE" id="PS50879">
    <property type="entry name" value="RNASE_H_1"/>
    <property type="match status" value="1"/>
</dbReference>
<dbReference type="InterPro" id="IPR009027">
    <property type="entry name" value="Ribosomal_bL9/RNase_H1_N"/>
</dbReference>
<dbReference type="Proteomes" id="UP000276776">
    <property type="component" value="Unassembled WGS sequence"/>
</dbReference>
<comment type="similarity">
    <text evidence="4">Belongs to the RNase H family.</text>
</comment>
<evidence type="ECO:0000256" key="2">
    <source>
        <dbReference type="ARBA" id="ARBA00001946"/>
    </source>
</evidence>
<keyword evidence="15" id="KW-1185">Reference proteome</keyword>
<evidence type="ECO:0000256" key="9">
    <source>
        <dbReference type="ARBA" id="ARBA00022759"/>
    </source>
</evidence>
<dbReference type="GO" id="GO:0004523">
    <property type="term" value="F:RNA-DNA hybrid ribonuclease activity"/>
    <property type="evidence" value="ECO:0007669"/>
    <property type="project" value="UniProtKB-EC"/>
</dbReference>
<proteinExistence type="inferred from homology"/>
<sequence>MTEHSFYAVGHGKKPGVYEQWAEVQEQAFRFHLQIKDFPQPVYKKFATKEEAEEYVKARRPEKISLEVDEKADKFYAVARGKVVGIFTDYNDVKNHIAGYPQPLYKKFEKLDDAKAYYSKYSSEEENGNIQESKAHNTAANNNEEEIKVTEKTEQADEEESVFYAVAHGHKTGIFKTLEEFKEATKDFENAKFQKFDSEEDAKLFVMSEKVNNSEDRKRPHSPDNAPDGVEEKSAKTDVKTSHSKKSGFYAVARGRKPGVYERWFECAKQVKGFQNAKYKKFATKNEALAFMLQNSGRKSLELNSREQKQWEGVPIVYTDGACSFNGHAGAVAGIGVYWGENHVDNISEPLQNGLPTNNRAELTAVIRAVQMAVQRNYQRIIVRTDSNLLIQTVNTWIHRWKQNGWKTANGSDVKNKDLIIHLDNLLKNLQVRFEHVAGHAGILGNERADQLARDGAARNGQFCS</sequence>
<dbReference type="EC" id="3.1.26.4" evidence="5"/>
<dbReference type="Pfam" id="PF00075">
    <property type="entry name" value="RNase_H"/>
    <property type="match status" value="1"/>
</dbReference>
<dbReference type="GO" id="GO:0003676">
    <property type="term" value="F:nucleic acid binding"/>
    <property type="evidence" value="ECO:0007669"/>
    <property type="project" value="InterPro"/>
</dbReference>
<dbReference type="InterPro" id="IPR037056">
    <property type="entry name" value="RNase_H1_N_sf"/>
</dbReference>
<reference evidence="14 15" key="2">
    <citation type="submission" date="2018-11" db="EMBL/GenBank/DDBJ databases">
        <authorList>
            <consortium name="Pathogen Informatics"/>
        </authorList>
    </citation>
    <scope>NUCLEOTIDE SEQUENCE [LARGE SCALE GENOMIC DNA]</scope>
</reference>
<reference evidence="16" key="1">
    <citation type="submission" date="2017-02" db="UniProtKB">
        <authorList>
            <consortium name="WormBaseParasite"/>
        </authorList>
    </citation>
    <scope>IDENTIFICATION</scope>
</reference>
<comment type="catalytic activity">
    <reaction evidence="1">
        <text>Endonucleolytic cleavage to 5'-phosphomonoester.</text>
        <dbReference type="EC" id="3.1.26.4"/>
    </reaction>
</comment>
<feature type="compositionally biased region" description="Basic and acidic residues" evidence="12">
    <location>
        <begin position="230"/>
        <end position="241"/>
    </location>
</feature>
<dbReference type="FunFam" id="3.30.420.10:FF:000115">
    <property type="entry name" value="Ribonuclease H"/>
    <property type="match status" value="1"/>
</dbReference>
<evidence type="ECO:0000256" key="7">
    <source>
        <dbReference type="ARBA" id="ARBA00022722"/>
    </source>
</evidence>
<keyword evidence="11" id="KW-0460">Magnesium</keyword>
<dbReference type="CDD" id="cd09280">
    <property type="entry name" value="RNase_HI_eukaryote_like"/>
    <property type="match status" value="1"/>
</dbReference>
<comment type="cofactor">
    <cofactor evidence="2">
        <name>Mg(2+)</name>
        <dbReference type="ChEBI" id="CHEBI:18420"/>
    </cofactor>
</comment>
<evidence type="ECO:0000313" key="14">
    <source>
        <dbReference type="EMBL" id="VDN01577.1"/>
    </source>
</evidence>
<organism evidence="16">
    <name type="scientific">Thelazia callipaeda</name>
    <name type="common">Oriental eyeworm</name>
    <name type="synonym">Parasitic nematode</name>
    <dbReference type="NCBI Taxonomy" id="103827"/>
    <lineage>
        <taxon>Eukaryota</taxon>
        <taxon>Metazoa</taxon>
        <taxon>Ecdysozoa</taxon>
        <taxon>Nematoda</taxon>
        <taxon>Chromadorea</taxon>
        <taxon>Rhabditida</taxon>
        <taxon>Spirurina</taxon>
        <taxon>Spiruromorpha</taxon>
        <taxon>Thelazioidea</taxon>
        <taxon>Thelaziidae</taxon>
        <taxon>Thelazia</taxon>
    </lineage>
</organism>
<name>A0A0N5CVX1_THECL</name>
<feature type="region of interest" description="Disordered" evidence="12">
    <location>
        <begin position="210"/>
        <end position="242"/>
    </location>
</feature>
<evidence type="ECO:0000313" key="15">
    <source>
        <dbReference type="Proteomes" id="UP000276776"/>
    </source>
</evidence>
<dbReference type="STRING" id="103827.A0A0N5CVX1"/>
<dbReference type="GO" id="GO:0046872">
    <property type="term" value="F:metal ion binding"/>
    <property type="evidence" value="ECO:0007669"/>
    <property type="project" value="UniProtKB-KW"/>
</dbReference>
<dbReference type="WBParaSite" id="TCLT_0000447301-mRNA-1">
    <property type="protein sequence ID" value="TCLT_0000447301-mRNA-1"/>
    <property type="gene ID" value="TCLT_0000447301"/>
</dbReference>
<evidence type="ECO:0000313" key="16">
    <source>
        <dbReference type="WBParaSite" id="TCLT_0000447301-mRNA-1"/>
    </source>
</evidence>
<feature type="compositionally biased region" description="Basic and acidic residues" evidence="12">
    <location>
        <begin position="212"/>
        <end position="222"/>
    </location>
</feature>
<feature type="compositionally biased region" description="Basic and acidic residues" evidence="12">
    <location>
        <begin position="145"/>
        <end position="154"/>
    </location>
</feature>
<evidence type="ECO:0000256" key="6">
    <source>
        <dbReference type="ARBA" id="ARBA00017721"/>
    </source>
</evidence>
<feature type="domain" description="RNase H type-1" evidence="13">
    <location>
        <begin position="311"/>
        <end position="458"/>
    </location>
</feature>
<keyword evidence="8" id="KW-0479">Metal-binding</keyword>
<dbReference type="Gene3D" id="3.30.420.10">
    <property type="entry name" value="Ribonuclease H-like superfamily/Ribonuclease H"/>
    <property type="match status" value="1"/>
</dbReference>
<evidence type="ECO:0000259" key="13">
    <source>
        <dbReference type="PROSITE" id="PS50879"/>
    </source>
</evidence>
<dbReference type="Pfam" id="PF01693">
    <property type="entry name" value="Cauli_VI"/>
    <property type="match status" value="4"/>
</dbReference>
<dbReference type="SUPFAM" id="SSF55658">
    <property type="entry name" value="L9 N-domain-like"/>
    <property type="match status" value="4"/>
</dbReference>
<dbReference type="InterPro" id="IPR011320">
    <property type="entry name" value="RNase_H1_N"/>
</dbReference>
<keyword evidence="7" id="KW-0540">Nuclease</keyword>
<dbReference type="AlphaFoldDB" id="A0A0N5CVX1"/>
<keyword evidence="9" id="KW-0255">Endonuclease</keyword>
<dbReference type="InterPro" id="IPR002156">
    <property type="entry name" value="RNaseH_domain"/>
</dbReference>
<evidence type="ECO:0000256" key="1">
    <source>
        <dbReference type="ARBA" id="ARBA00000077"/>
    </source>
</evidence>
<evidence type="ECO:0000256" key="10">
    <source>
        <dbReference type="ARBA" id="ARBA00022801"/>
    </source>
</evidence>
<evidence type="ECO:0000256" key="8">
    <source>
        <dbReference type="ARBA" id="ARBA00022723"/>
    </source>
</evidence>
<dbReference type="Gene3D" id="3.40.970.10">
    <property type="entry name" value="Ribonuclease H1, N-terminal domain"/>
    <property type="match status" value="4"/>
</dbReference>
<feature type="region of interest" description="Disordered" evidence="12">
    <location>
        <begin position="125"/>
        <end position="154"/>
    </location>
</feature>
<feature type="compositionally biased region" description="Polar residues" evidence="12">
    <location>
        <begin position="128"/>
        <end position="140"/>
    </location>
</feature>
<keyword evidence="10" id="KW-0378">Hydrolase</keyword>
<evidence type="ECO:0000256" key="4">
    <source>
        <dbReference type="ARBA" id="ARBA00005300"/>
    </source>
</evidence>
<dbReference type="GO" id="GO:0043137">
    <property type="term" value="P:DNA replication, removal of RNA primer"/>
    <property type="evidence" value="ECO:0007669"/>
    <property type="project" value="TreeGrafter"/>
</dbReference>
<dbReference type="PANTHER" id="PTHR10642:SF26">
    <property type="entry name" value="RIBONUCLEASE H1"/>
    <property type="match status" value="1"/>
</dbReference>
<evidence type="ECO:0000256" key="12">
    <source>
        <dbReference type="SAM" id="MobiDB-lite"/>
    </source>
</evidence>
<evidence type="ECO:0000256" key="3">
    <source>
        <dbReference type="ARBA" id="ARBA00004065"/>
    </source>
</evidence>
<dbReference type="InterPro" id="IPR036397">
    <property type="entry name" value="RNaseH_sf"/>
</dbReference>
<evidence type="ECO:0000256" key="5">
    <source>
        <dbReference type="ARBA" id="ARBA00012180"/>
    </source>
</evidence>
<dbReference type="SUPFAM" id="SSF53098">
    <property type="entry name" value="Ribonuclease H-like"/>
    <property type="match status" value="1"/>
</dbReference>
<dbReference type="PANTHER" id="PTHR10642">
    <property type="entry name" value="RIBONUCLEASE H1"/>
    <property type="match status" value="1"/>
</dbReference>
<protein>
    <recommendedName>
        <fullName evidence="6">Ribonuclease H</fullName>
        <ecNumber evidence="5">3.1.26.4</ecNumber>
    </recommendedName>
</protein>
<evidence type="ECO:0000256" key="11">
    <source>
        <dbReference type="ARBA" id="ARBA00022842"/>
    </source>
</evidence>
<dbReference type="InterPro" id="IPR050092">
    <property type="entry name" value="RNase_H"/>
</dbReference>
<dbReference type="OMA" id="WAECHAL"/>
<dbReference type="FunFam" id="3.40.970.10:FF:000002">
    <property type="entry name" value="Ribonuclease H"/>
    <property type="match status" value="1"/>
</dbReference>
<accession>A0A0N5CVX1</accession>
<dbReference type="OrthoDB" id="2329734at2759"/>